<protein>
    <recommendedName>
        <fullName evidence="3">Peptidase M12A domain-containing protein</fullName>
    </recommendedName>
</protein>
<evidence type="ECO:0000313" key="2">
    <source>
        <dbReference type="Proteomes" id="UP000054047"/>
    </source>
</evidence>
<dbReference type="AlphaFoldDB" id="A0A0C2FET8"/>
<accession>A0A0C2FET8</accession>
<feature type="non-terminal residue" evidence="1">
    <location>
        <position position="113"/>
    </location>
</feature>
<name>A0A0C2FET8_9BILA</name>
<sequence>MSYREVIISFYPAVCKQESSAVCKSGGFPHPRDCDKCICPGGYGGPLCDELPKDCEQGSELVASKEWNTLEAYSPSGKLEVQIESIINSHPTIGCAKAGVEIKTNTDHTLTGY</sequence>
<organism evidence="1 2">
    <name type="scientific">Ancylostoma duodenale</name>
    <dbReference type="NCBI Taxonomy" id="51022"/>
    <lineage>
        <taxon>Eukaryota</taxon>
        <taxon>Metazoa</taxon>
        <taxon>Ecdysozoa</taxon>
        <taxon>Nematoda</taxon>
        <taxon>Chromadorea</taxon>
        <taxon>Rhabditida</taxon>
        <taxon>Rhabditina</taxon>
        <taxon>Rhabditomorpha</taxon>
        <taxon>Strongyloidea</taxon>
        <taxon>Ancylostomatidae</taxon>
        <taxon>Ancylostomatinae</taxon>
        <taxon>Ancylostoma</taxon>
    </lineage>
</organism>
<evidence type="ECO:0000313" key="1">
    <source>
        <dbReference type="EMBL" id="KIH43541.1"/>
    </source>
</evidence>
<keyword evidence="2" id="KW-1185">Reference proteome</keyword>
<gene>
    <name evidence="1" type="ORF">ANCDUO_26451</name>
</gene>
<dbReference type="Proteomes" id="UP000054047">
    <property type="component" value="Unassembled WGS sequence"/>
</dbReference>
<dbReference type="OrthoDB" id="5819035at2759"/>
<reference evidence="1 2" key="1">
    <citation type="submission" date="2013-12" db="EMBL/GenBank/DDBJ databases">
        <title>Draft genome of the parsitic nematode Ancylostoma duodenale.</title>
        <authorList>
            <person name="Mitreva M."/>
        </authorList>
    </citation>
    <scope>NUCLEOTIDE SEQUENCE [LARGE SCALE GENOMIC DNA]</scope>
    <source>
        <strain evidence="1 2">Zhejiang</strain>
    </source>
</reference>
<proteinExistence type="predicted"/>
<evidence type="ECO:0008006" key="3">
    <source>
        <dbReference type="Google" id="ProtNLM"/>
    </source>
</evidence>
<dbReference type="EMBL" id="KN784988">
    <property type="protein sequence ID" value="KIH43541.1"/>
    <property type="molecule type" value="Genomic_DNA"/>
</dbReference>